<accession>A0AAD5S0R9</accession>
<dbReference type="Pfam" id="PF00514">
    <property type="entry name" value="Arm"/>
    <property type="match status" value="1"/>
</dbReference>
<dbReference type="Pfam" id="PF23702">
    <property type="entry name" value="ARM_ECM29"/>
    <property type="match status" value="1"/>
</dbReference>
<evidence type="ECO:0000313" key="2">
    <source>
        <dbReference type="EMBL" id="KAJ3025314.1"/>
    </source>
</evidence>
<name>A0AAD5S0R9_9FUNG</name>
<organism evidence="2 3">
    <name type="scientific">Rhizophlyctis rosea</name>
    <dbReference type="NCBI Taxonomy" id="64517"/>
    <lineage>
        <taxon>Eukaryota</taxon>
        <taxon>Fungi</taxon>
        <taxon>Fungi incertae sedis</taxon>
        <taxon>Chytridiomycota</taxon>
        <taxon>Chytridiomycota incertae sedis</taxon>
        <taxon>Chytridiomycetes</taxon>
        <taxon>Rhizophlyctidales</taxon>
        <taxon>Rhizophlyctidaceae</taxon>
        <taxon>Rhizophlyctis</taxon>
    </lineage>
</organism>
<comment type="caution">
    <text evidence="2">The sequence shown here is derived from an EMBL/GenBank/DDBJ whole genome shotgun (WGS) entry which is preliminary data.</text>
</comment>
<reference evidence="2" key="1">
    <citation type="submission" date="2020-05" db="EMBL/GenBank/DDBJ databases">
        <title>Phylogenomic resolution of chytrid fungi.</title>
        <authorList>
            <person name="Stajich J.E."/>
            <person name="Amses K."/>
            <person name="Simmons R."/>
            <person name="Seto K."/>
            <person name="Myers J."/>
            <person name="Bonds A."/>
            <person name="Quandt C.A."/>
            <person name="Barry K."/>
            <person name="Liu P."/>
            <person name="Grigoriev I."/>
            <person name="Longcore J.E."/>
            <person name="James T.Y."/>
        </authorList>
    </citation>
    <scope>NUCLEOTIDE SEQUENCE</scope>
    <source>
        <strain evidence="2">JEL0318</strain>
    </source>
</reference>
<protein>
    <recommendedName>
        <fullName evidence="1">ECM29 ARM-like repeats domain-containing protein</fullName>
    </recommendedName>
</protein>
<evidence type="ECO:0000259" key="1">
    <source>
        <dbReference type="Pfam" id="PF23702"/>
    </source>
</evidence>
<dbReference type="InterPro" id="IPR000225">
    <property type="entry name" value="Armadillo"/>
</dbReference>
<dbReference type="Proteomes" id="UP001212841">
    <property type="component" value="Unassembled WGS sequence"/>
</dbReference>
<evidence type="ECO:0000313" key="3">
    <source>
        <dbReference type="Proteomes" id="UP001212841"/>
    </source>
</evidence>
<dbReference type="SUPFAM" id="SSF48371">
    <property type="entry name" value="ARM repeat"/>
    <property type="match status" value="1"/>
</dbReference>
<dbReference type="InterPro" id="IPR055444">
    <property type="entry name" value="ARM_ECM29"/>
</dbReference>
<feature type="domain" description="ECM29 ARM-like repeats" evidence="1">
    <location>
        <begin position="5"/>
        <end position="120"/>
    </location>
</feature>
<dbReference type="EMBL" id="JADGJD010003148">
    <property type="protein sequence ID" value="KAJ3025314.1"/>
    <property type="molecule type" value="Genomic_DNA"/>
</dbReference>
<dbReference type="AlphaFoldDB" id="A0AAD5S0R9"/>
<sequence>MGLGFLSSVKVETRVSVAHIIAIVASSDLDKEDRAAVFRNLLEERIAVVKDKSKQISLEARHGSTVALGFLIGRLRYRYPQAYASFVPEDLLQKATATIAEELNESSSITLLGVCQALAEAGRYAPLSLPKGDAAAMEVDSGAGAAESRAWTIESVIQKLISLVRLSKDPKVQEKAITTLGHLTVGDKSLVDKVLTFFYTLPSTLTKQIEIHFTIGDAVSAVGCGWGSANMERYLDV</sequence>
<gene>
    <name evidence="2" type="ORF">HK097_006701</name>
</gene>
<dbReference type="InterPro" id="IPR016024">
    <property type="entry name" value="ARM-type_fold"/>
</dbReference>
<keyword evidence="3" id="KW-1185">Reference proteome</keyword>
<feature type="non-terminal residue" evidence="2">
    <location>
        <position position="237"/>
    </location>
</feature>
<proteinExistence type="predicted"/>